<dbReference type="Gene3D" id="3.40.50.1110">
    <property type="entry name" value="SGNH hydrolase"/>
    <property type="match status" value="1"/>
</dbReference>
<dbReference type="GO" id="GO:0016788">
    <property type="term" value="F:hydrolase activity, acting on ester bonds"/>
    <property type="evidence" value="ECO:0007669"/>
    <property type="project" value="UniProtKB-ARBA"/>
</dbReference>
<sequence>MRDLRICFMGDSYINGSGDEDCLGWIGRLCKHRFTREFRLTFYDLGIRGATTDEIRGRWEQECKARFPDGADNRVVLQFGINDVAVITGAGRRVEEDASVANAEAIVSACAGLYPTLWVGVPPANVACSPMHPSEGMEIDFSQDTAIALNHRYIAMAEKLGVPYLDIQTPLLANGDYMESLTKGDRMHCDGSGYAITADLINDWPAWSKWFET</sequence>
<dbReference type="Pfam" id="PF13472">
    <property type="entry name" value="Lipase_GDSL_2"/>
    <property type="match status" value="1"/>
</dbReference>
<comment type="caution">
    <text evidence="2">The sequence shown here is derived from an EMBL/GenBank/DDBJ whole genome shotgun (WGS) entry which is preliminary data.</text>
</comment>
<evidence type="ECO:0000313" key="2">
    <source>
        <dbReference type="EMBL" id="MDA5400108.1"/>
    </source>
</evidence>
<keyword evidence="3" id="KW-1185">Reference proteome</keyword>
<gene>
    <name evidence="2" type="ORF">OQ273_16120</name>
</gene>
<evidence type="ECO:0000313" key="3">
    <source>
        <dbReference type="Proteomes" id="UP001151234"/>
    </source>
</evidence>
<name>A0A9X3UJ39_9HYPH</name>
<reference evidence="2" key="1">
    <citation type="submission" date="2022-11" db="EMBL/GenBank/DDBJ databases">
        <title>Draft genome sequence of Hoeflea poritis E7-10 and Hoeflea prorocentri PM5-8, separated from scleractinian coral Porites lutea and marine dinoflagellate.</title>
        <authorList>
            <person name="Zhang G."/>
            <person name="Wei Q."/>
            <person name="Cai L."/>
        </authorList>
    </citation>
    <scope>NUCLEOTIDE SEQUENCE</scope>
    <source>
        <strain evidence="2">PM5-8</strain>
    </source>
</reference>
<protein>
    <submittedName>
        <fullName evidence="2">GDSL-type esterase/lipase family protein</fullName>
    </submittedName>
</protein>
<feature type="domain" description="SGNH hydrolase-type esterase" evidence="1">
    <location>
        <begin position="8"/>
        <end position="196"/>
    </location>
</feature>
<accession>A0A9X3UJ39</accession>
<organism evidence="2 3">
    <name type="scientific">Hoeflea prorocentri</name>
    <dbReference type="NCBI Taxonomy" id="1922333"/>
    <lineage>
        <taxon>Bacteria</taxon>
        <taxon>Pseudomonadati</taxon>
        <taxon>Pseudomonadota</taxon>
        <taxon>Alphaproteobacteria</taxon>
        <taxon>Hyphomicrobiales</taxon>
        <taxon>Rhizobiaceae</taxon>
        <taxon>Hoeflea</taxon>
    </lineage>
</organism>
<dbReference type="Proteomes" id="UP001151234">
    <property type="component" value="Unassembled WGS sequence"/>
</dbReference>
<dbReference type="SUPFAM" id="SSF52266">
    <property type="entry name" value="SGNH hydrolase"/>
    <property type="match status" value="1"/>
</dbReference>
<dbReference type="InterPro" id="IPR036514">
    <property type="entry name" value="SGNH_hydro_sf"/>
</dbReference>
<dbReference type="AlphaFoldDB" id="A0A9X3UJ39"/>
<proteinExistence type="predicted"/>
<evidence type="ECO:0000259" key="1">
    <source>
        <dbReference type="Pfam" id="PF13472"/>
    </source>
</evidence>
<dbReference type="RefSeq" id="WP_267991515.1">
    <property type="nucleotide sequence ID" value="NZ_JAPJZI010000001.1"/>
</dbReference>
<dbReference type="InterPro" id="IPR013830">
    <property type="entry name" value="SGNH_hydro"/>
</dbReference>
<dbReference type="EMBL" id="JAPJZI010000001">
    <property type="protein sequence ID" value="MDA5400108.1"/>
    <property type="molecule type" value="Genomic_DNA"/>
</dbReference>